<dbReference type="KEGG" id="euz:DVS28_a3734"/>
<proteinExistence type="predicted"/>
<keyword evidence="2" id="KW-1185">Reference proteome</keyword>
<gene>
    <name evidence="1" type="ORF">DVS28_a3734</name>
</gene>
<reference evidence="1 2" key="1">
    <citation type="submission" date="2018-09" db="EMBL/GenBank/DDBJ databases">
        <title>Complete genome sequence of Euzebya sp. DY32-46 isolated from seawater of Pacific Ocean.</title>
        <authorList>
            <person name="Xu L."/>
            <person name="Wu Y.-H."/>
            <person name="Xu X.-W."/>
        </authorList>
    </citation>
    <scope>NUCLEOTIDE SEQUENCE [LARGE SCALE GENOMIC DNA]</scope>
    <source>
        <strain evidence="1 2">DY32-46</strain>
    </source>
</reference>
<organism evidence="1 2">
    <name type="scientific">Euzebya pacifica</name>
    <dbReference type="NCBI Taxonomy" id="1608957"/>
    <lineage>
        <taxon>Bacteria</taxon>
        <taxon>Bacillati</taxon>
        <taxon>Actinomycetota</taxon>
        <taxon>Nitriliruptoria</taxon>
        <taxon>Euzebyales</taxon>
    </lineage>
</organism>
<dbReference type="Proteomes" id="UP000264006">
    <property type="component" value="Chromosome"/>
</dbReference>
<evidence type="ECO:0000313" key="2">
    <source>
        <dbReference type="Proteomes" id="UP000264006"/>
    </source>
</evidence>
<sequence length="83" mass="8890">MPPTDDDLETEHDRADLSTLRDALGQSPPGSLATLDQVVVDDLADLVVGARKGQEAALLQAIDDALRLVPRPLRGVVKRVILP</sequence>
<dbReference type="AlphaFoldDB" id="A0A346Y1R0"/>
<dbReference type="OrthoDB" id="3699287at2"/>
<name>A0A346Y1R0_9ACTN</name>
<dbReference type="EMBL" id="CP031165">
    <property type="protein sequence ID" value="AXV08407.1"/>
    <property type="molecule type" value="Genomic_DNA"/>
</dbReference>
<accession>A0A346Y1R0</accession>
<evidence type="ECO:0000313" key="1">
    <source>
        <dbReference type="EMBL" id="AXV08407.1"/>
    </source>
</evidence>
<protein>
    <submittedName>
        <fullName evidence="1">Uncharacterized protein</fullName>
    </submittedName>
</protein>
<dbReference type="RefSeq" id="WP_114592754.1">
    <property type="nucleotide sequence ID" value="NZ_CP031165.1"/>
</dbReference>